<dbReference type="Proteomes" id="UP000269903">
    <property type="component" value="Chromosome"/>
</dbReference>
<feature type="transmembrane region" description="Helical" evidence="1">
    <location>
        <begin position="54"/>
        <end position="75"/>
    </location>
</feature>
<evidence type="ECO:0000256" key="1">
    <source>
        <dbReference type="SAM" id="Phobius"/>
    </source>
</evidence>
<organism evidence="2 3">
    <name type="scientific">Streptococcus equi subsp. zooepidemicus</name>
    <dbReference type="NCBI Taxonomy" id="40041"/>
    <lineage>
        <taxon>Bacteria</taxon>
        <taxon>Bacillati</taxon>
        <taxon>Bacillota</taxon>
        <taxon>Bacilli</taxon>
        <taxon>Lactobacillales</taxon>
        <taxon>Streptococcaceae</taxon>
        <taxon>Streptococcus</taxon>
    </lineage>
</organism>
<dbReference type="AlphaFoldDB" id="A0A7Z9D1Z9"/>
<reference evidence="2 3" key="1">
    <citation type="submission" date="2018-12" db="EMBL/GenBank/DDBJ databases">
        <authorList>
            <consortium name="Pathogen Informatics"/>
        </authorList>
    </citation>
    <scope>NUCLEOTIDE SEQUENCE [LARGE SCALE GENOMIC DNA]</scope>
    <source>
        <strain evidence="2 3">NCTC6180</strain>
    </source>
</reference>
<sequence length="79" mass="8258">MQQVDFNQERFFMTHYYQIKEEELNDICGGNPAGAAVIGAIGCASRGVKLGSRIGPWGAVIGGVGSAAVCGYLAYKASS</sequence>
<evidence type="ECO:0000313" key="2">
    <source>
        <dbReference type="EMBL" id="VEF05162.1"/>
    </source>
</evidence>
<accession>A0A7Z9D1Z9</accession>
<name>A0A7Z9D1Z9_STRSZ</name>
<keyword evidence="1" id="KW-0472">Membrane</keyword>
<dbReference type="EMBL" id="LR134317">
    <property type="protein sequence ID" value="VEF05162.1"/>
    <property type="molecule type" value="Genomic_DNA"/>
</dbReference>
<keyword evidence="1" id="KW-1133">Transmembrane helix</keyword>
<gene>
    <name evidence="2" type="ORF">NCTC6180_00208</name>
</gene>
<keyword evidence="1" id="KW-0812">Transmembrane</keyword>
<protein>
    <submittedName>
        <fullName evidence="2">Bacteriocin BlpN-like</fullName>
    </submittedName>
</protein>
<evidence type="ECO:0000313" key="3">
    <source>
        <dbReference type="Proteomes" id="UP000269903"/>
    </source>
</evidence>
<proteinExistence type="predicted"/>